<sequence length="68" mass="7609">MGCWPAALALRKLAVAAVPICMAEFLWSIPSPSGSLFPPLFFCFCFCFSFFPLWGGGWLRITTDWDVD</sequence>
<protein>
    <submittedName>
        <fullName evidence="2">Uncharacterized protein</fullName>
    </submittedName>
</protein>
<proteinExistence type="predicted"/>
<dbReference type="RefSeq" id="XP_040794897.1">
    <property type="nucleotide sequence ID" value="XM_040942202.1"/>
</dbReference>
<feature type="transmembrane region" description="Helical" evidence="1">
    <location>
        <begin position="12"/>
        <end position="30"/>
    </location>
</feature>
<keyword evidence="3" id="KW-1185">Reference proteome</keyword>
<dbReference type="Proteomes" id="UP000249789">
    <property type="component" value="Unassembled WGS sequence"/>
</dbReference>
<keyword evidence="1" id="KW-1133">Transmembrane helix</keyword>
<reference evidence="2 3" key="1">
    <citation type="submission" date="2018-02" db="EMBL/GenBank/DDBJ databases">
        <title>The genomes of Aspergillus section Nigri reveals drivers in fungal speciation.</title>
        <authorList>
            <consortium name="DOE Joint Genome Institute"/>
            <person name="Vesth T.C."/>
            <person name="Nybo J."/>
            <person name="Theobald S."/>
            <person name="Brandl J."/>
            <person name="Frisvad J.C."/>
            <person name="Nielsen K.F."/>
            <person name="Lyhne E.K."/>
            <person name="Kogle M.E."/>
            <person name="Kuo A."/>
            <person name="Riley R."/>
            <person name="Clum A."/>
            <person name="Nolan M."/>
            <person name="Lipzen A."/>
            <person name="Salamov A."/>
            <person name="Henrissat B."/>
            <person name="Wiebenga A."/>
            <person name="De vries R.P."/>
            <person name="Grigoriev I.V."/>
            <person name="Mortensen U.H."/>
            <person name="Andersen M.R."/>
            <person name="Baker S.E."/>
        </authorList>
    </citation>
    <scope>NUCLEOTIDE SEQUENCE [LARGE SCALE GENOMIC DNA]</scope>
    <source>
        <strain evidence="2 3">CBS 313.89</strain>
    </source>
</reference>
<keyword evidence="1" id="KW-0812">Transmembrane</keyword>
<accession>A0A8G1RFK1</accession>
<name>A0A8G1RFK1_9EURO</name>
<evidence type="ECO:0000256" key="1">
    <source>
        <dbReference type="SAM" id="Phobius"/>
    </source>
</evidence>
<feature type="transmembrane region" description="Helical" evidence="1">
    <location>
        <begin position="36"/>
        <end position="54"/>
    </location>
</feature>
<dbReference type="GeneID" id="63859535"/>
<dbReference type="EMBL" id="KZ824748">
    <property type="protein sequence ID" value="RAK70885.1"/>
    <property type="molecule type" value="Genomic_DNA"/>
</dbReference>
<dbReference type="AlphaFoldDB" id="A0A8G1RFK1"/>
<organism evidence="2 3">
    <name type="scientific">Aspergillus fijiensis CBS 313.89</name>
    <dbReference type="NCBI Taxonomy" id="1448319"/>
    <lineage>
        <taxon>Eukaryota</taxon>
        <taxon>Fungi</taxon>
        <taxon>Dikarya</taxon>
        <taxon>Ascomycota</taxon>
        <taxon>Pezizomycotina</taxon>
        <taxon>Eurotiomycetes</taxon>
        <taxon>Eurotiomycetidae</taxon>
        <taxon>Eurotiales</taxon>
        <taxon>Aspergillaceae</taxon>
        <taxon>Aspergillus</taxon>
    </lineage>
</organism>
<evidence type="ECO:0000313" key="2">
    <source>
        <dbReference type="EMBL" id="RAK70885.1"/>
    </source>
</evidence>
<keyword evidence="1" id="KW-0472">Membrane</keyword>
<gene>
    <name evidence="2" type="ORF">BO72DRAFT_40229</name>
</gene>
<evidence type="ECO:0000313" key="3">
    <source>
        <dbReference type="Proteomes" id="UP000249789"/>
    </source>
</evidence>
<dbReference type="VEuPathDB" id="FungiDB:BO72DRAFT_40229"/>